<evidence type="ECO:0000313" key="2">
    <source>
        <dbReference type="EMBL" id="KAH6834426.1"/>
    </source>
</evidence>
<keyword evidence="1" id="KW-0732">Signal</keyword>
<sequence>MASINPSICILLILTFASVAELGIAKRCQSGYGFCGEKDCCGGGVCGEPCCKYKCLSDHANANPQAGCDKVGAIKLCVCEYDC</sequence>
<feature type="chain" id="PRO_5042293311" description="Defensin-like protein" evidence="1">
    <location>
        <begin position="26"/>
        <end position="83"/>
    </location>
</feature>
<dbReference type="Proteomes" id="UP001190926">
    <property type="component" value="Unassembled WGS sequence"/>
</dbReference>
<dbReference type="AlphaFoldDB" id="A0AAD4JJ59"/>
<evidence type="ECO:0000256" key="1">
    <source>
        <dbReference type="SAM" id="SignalP"/>
    </source>
</evidence>
<accession>A0AAD4JJ59</accession>
<protein>
    <recommendedName>
        <fullName evidence="4">Defensin-like protein</fullName>
    </recommendedName>
</protein>
<proteinExistence type="predicted"/>
<evidence type="ECO:0008006" key="4">
    <source>
        <dbReference type="Google" id="ProtNLM"/>
    </source>
</evidence>
<name>A0AAD4JJ59_PERFH</name>
<reference evidence="2 3" key="1">
    <citation type="journal article" date="2021" name="Nat. Commun.">
        <title>Incipient diploidization of the medicinal plant Perilla within 10,000 years.</title>
        <authorList>
            <person name="Zhang Y."/>
            <person name="Shen Q."/>
            <person name="Leng L."/>
            <person name="Zhang D."/>
            <person name="Chen S."/>
            <person name="Shi Y."/>
            <person name="Ning Z."/>
            <person name="Chen S."/>
        </authorList>
    </citation>
    <scope>NUCLEOTIDE SEQUENCE [LARGE SCALE GENOMIC DNA]</scope>
    <source>
        <strain evidence="3">cv. PC099</strain>
    </source>
</reference>
<keyword evidence="3" id="KW-1185">Reference proteome</keyword>
<gene>
    <name evidence="2" type="ORF">C2S53_004161</name>
</gene>
<feature type="signal peptide" evidence="1">
    <location>
        <begin position="1"/>
        <end position="25"/>
    </location>
</feature>
<evidence type="ECO:0000313" key="3">
    <source>
        <dbReference type="Proteomes" id="UP001190926"/>
    </source>
</evidence>
<dbReference type="EMBL" id="SDAM02000050">
    <property type="protein sequence ID" value="KAH6834426.1"/>
    <property type="molecule type" value="Genomic_DNA"/>
</dbReference>
<comment type="caution">
    <text evidence="2">The sequence shown here is derived from an EMBL/GenBank/DDBJ whole genome shotgun (WGS) entry which is preliminary data.</text>
</comment>
<organism evidence="2 3">
    <name type="scientific">Perilla frutescens var. hirtella</name>
    <name type="common">Perilla citriodora</name>
    <name type="synonym">Perilla setoyensis</name>
    <dbReference type="NCBI Taxonomy" id="608512"/>
    <lineage>
        <taxon>Eukaryota</taxon>
        <taxon>Viridiplantae</taxon>
        <taxon>Streptophyta</taxon>
        <taxon>Embryophyta</taxon>
        <taxon>Tracheophyta</taxon>
        <taxon>Spermatophyta</taxon>
        <taxon>Magnoliopsida</taxon>
        <taxon>eudicotyledons</taxon>
        <taxon>Gunneridae</taxon>
        <taxon>Pentapetalae</taxon>
        <taxon>asterids</taxon>
        <taxon>lamiids</taxon>
        <taxon>Lamiales</taxon>
        <taxon>Lamiaceae</taxon>
        <taxon>Nepetoideae</taxon>
        <taxon>Elsholtzieae</taxon>
        <taxon>Perilla</taxon>
    </lineage>
</organism>